<protein>
    <submittedName>
        <fullName evidence="3">DUF1343 domain-containing protein</fullName>
    </submittedName>
</protein>
<dbReference type="RefSeq" id="WP_237855453.1">
    <property type="nucleotide sequence ID" value="NZ_JAKLWS010000025.1"/>
</dbReference>
<dbReference type="InterPro" id="IPR048502">
    <property type="entry name" value="NamZ_N"/>
</dbReference>
<organism evidence="3 4">
    <name type="scientific">Rhodohalobacter sulfatireducens</name>
    <dbReference type="NCBI Taxonomy" id="2911366"/>
    <lineage>
        <taxon>Bacteria</taxon>
        <taxon>Pseudomonadati</taxon>
        <taxon>Balneolota</taxon>
        <taxon>Balneolia</taxon>
        <taxon>Balneolales</taxon>
        <taxon>Balneolaceae</taxon>
        <taxon>Rhodohalobacter</taxon>
    </lineage>
</organism>
<reference evidence="3" key="1">
    <citation type="submission" date="2022-01" db="EMBL/GenBank/DDBJ databases">
        <authorList>
            <person name="Wang Y."/>
        </authorList>
    </citation>
    <scope>NUCLEOTIDE SEQUENCE</scope>
    <source>
        <strain evidence="3">WB101</strain>
    </source>
</reference>
<gene>
    <name evidence="3" type="ORF">L6773_16075</name>
</gene>
<evidence type="ECO:0000313" key="4">
    <source>
        <dbReference type="Proteomes" id="UP001165366"/>
    </source>
</evidence>
<dbReference type="PIRSF" id="PIRSF016719">
    <property type="entry name" value="UCP016719"/>
    <property type="match status" value="1"/>
</dbReference>
<dbReference type="Gene3D" id="3.90.1150.140">
    <property type="match status" value="1"/>
</dbReference>
<dbReference type="Pfam" id="PF07075">
    <property type="entry name" value="NamZ_N"/>
    <property type="match status" value="1"/>
</dbReference>
<feature type="domain" description="Peptidoglycan beta-N-acetylmuramidase NamZ N-terminal" evidence="1">
    <location>
        <begin position="15"/>
        <end position="242"/>
    </location>
</feature>
<dbReference type="EMBL" id="JAKLWS010000025">
    <property type="protein sequence ID" value="MCG2590096.1"/>
    <property type="molecule type" value="Genomic_DNA"/>
</dbReference>
<dbReference type="Proteomes" id="UP001165366">
    <property type="component" value="Unassembled WGS sequence"/>
</dbReference>
<dbReference type="PANTHER" id="PTHR42915">
    <property type="entry name" value="HYPOTHETICAL 460 KDA PROTEIN IN FEUA-SIGW INTERGENIC REGION [PRECURSOR]"/>
    <property type="match status" value="1"/>
</dbReference>
<accession>A0ABS9KGW9</accession>
<sequence length="417" mass="48028">MNNQTFITLSNARAGLLCNHTSWDPETGSYSFETIPGLCRIFFPEHGLFAEFQDQVPIEDENLYKEFGIDVETVSLYGKRETSLLADPGKLKDLEVLFVDLQDIGSRYFTYSVTLGLMIESIMTHAPNLKMVFIDRENPAGLQVEGSQLPGKYSSFIGWTGLPHRHGLSMAELALFFYKKLDANFPLYIQPLESQDIRSDFTTAHPENIQLLEPFDHNKSNSKNEILAHSQFIPPSPNIPNLATPYIYPGQCLLEGTNLSEGRGTTRPFEQFGAPYLKPLRLLNDDDSFMKYPGAMLRPIRFLPTFHKWKNEICEGFQIHLTGKPYHSLLHSVYMIRSIKEKYPHLFKWREGFYEFGSEKKAIELLAGDALILDYLNGKIAFKTIKEYLCDSENRWLKELYQYKIYKRTNFSILNHS</sequence>
<evidence type="ECO:0000259" key="2">
    <source>
        <dbReference type="Pfam" id="PF20732"/>
    </source>
</evidence>
<dbReference type="InterPro" id="IPR048503">
    <property type="entry name" value="NamZ_C"/>
</dbReference>
<proteinExistence type="predicted"/>
<feature type="domain" description="Peptidoglycan beta-N-acetylmuramidase NamZ C-terminal" evidence="2">
    <location>
        <begin position="247"/>
        <end position="406"/>
    </location>
</feature>
<evidence type="ECO:0000259" key="1">
    <source>
        <dbReference type="Pfam" id="PF07075"/>
    </source>
</evidence>
<name>A0ABS9KGW9_9BACT</name>
<evidence type="ECO:0000313" key="3">
    <source>
        <dbReference type="EMBL" id="MCG2590096.1"/>
    </source>
</evidence>
<reference evidence="3" key="2">
    <citation type="submission" date="2024-05" db="EMBL/GenBank/DDBJ databases">
        <title>Rhodohalobacter halophilus gen. nov., sp. nov., a moderately halophilic member of the family Balneolaceae.</title>
        <authorList>
            <person name="Xia J."/>
        </authorList>
    </citation>
    <scope>NUCLEOTIDE SEQUENCE</scope>
    <source>
        <strain evidence="3">WB101</strain>
    </source>
</reference>
<comment type="caution">
    <text evidence="3">The sequence shown here is derived from an EMBL/GenBank/DDBJ whole genome shotgun (WGS) entry which is preliminary data.</text>
</comment>
<dbReference type="Gene3D" id="3.40.50.12170">
    <property type="entry name" value="Uncharacterised protein PF07075, DUF1343"/>
    <property type="match status" value="1"/>
</dbReference>
<dbReference type="PANTHER" id="PTHR42915:SF1">
    <property type="entry name" value="PEPTIDOGLYCAN BETA-N-ACETYLMURAMIDASE NAMZ"/>
    <property type="match status" value="1"/>
</dbReference>
<dbReference type="InterPro" id="IPR008302">
    <property type="entry name" value="NamZ"/>
</dbReference>
<keyword evidence="4" id="KW-1185">Reference proteome</keyword>
<dbReference type="Pfam" id="PF20732">
    <property type="entry name" value="NamZ_C"/>
    <property type="match status" value="1"/>
</dbReference>